<comment type="caution">
    <text evidence="4">The sequence shown here is derived from an EMBL/GenBank/DDBJ whole genome shotgun (WGS) entry which is preliminary data.</text>
</comment>
<comment type="cofactor">
    <cofactor evidence="2">
        <name>heme</name>
        <dbReference type="ChEBI" id="CHEBI:30413"/>
    </cofactor>
</comment>
<dbReference type="GO" id="GO:0005506">
    <property type="term" value="F:iron ion binding"/>
    <property type="evidence" value="ECO:0007669"/>
    <property type="project" value="InterPro"/>
</dbReference>
<evidence type="ECO:0000256" key="2">
    <source>
        <dbReference type="PIRSR" id="PIRSR602401-1"/>
    </source>
</evidence>
<evidence type="ECO:0000256" key="1">
    <source>
        <dbReference type="ARBA" id="ARBA00010617"/>
    </source>
</evidence>
<dbReference type="Pfam" id="PF00067">
    <property type="entry name" value="p450"/>
    <property type="match status" value="1"/>
</dbReference>
<dbReference type="Gene3D" id="1.10.630.10">
    <property type="entry name" value="Cytochrome P450"/>
    <property type="match status" value="2"/>
</dbReference>
<accession>A0A978UBE9</accession>
<dbReference type="InterPro" id="IPR017972">
    <property type="entry name" value="Cyt_P450_CS"/>
</dbReference>
<keyword evidence="2 3" id="KW-0479">Metal-binding</keyword>
<dbReference type="SUPFAM" id="SSF48264">
    <property type="entry name" value="Cytochrome P450"/>
    <property type="match status" value="1"/>
</dbReference>
<evidence type="ECO:0008006" key="6">
    <source>
        <dbReference type="Google" id="ProtNLM"/>
    </source>
</evidence>
<name>A0A978UBE9_ZIZJJ</name>
<dbReference type="GO" id="GO:0016705">
    <property type="term" value="F:oxidoreductase activity, acting on paired donors, with incorporation or reduction of molecular oxygen"/>
    <property type="evidence" value="ECO:0007669"/>
    <property type="project" value="InterPro"/>
</dbReference>
<dbReference type="InterPro" id="IPR036396">
    <property type="entry name" value="Cyt_P450_sf"/>
</dbReference>
<organism evidence="4 5">
    <name type="scientific">Ziziphus jujuba var. spinosa</name>
    <dbReference type="NCBI Taxonomy" id="714518"/>
    <lineage>
        <taxon>Eukaryota</taxon>
        <taxon>Viridiplantae</taxon>
        <taxon>Streptophyta</taxon>
        <taxon>Embryophyta</taxon>
        <taxon>Tracheophyta</taxon>
        <taxon>Spermatophyta</taxon>
        <taxon>Magnoliopsida</taxon>
        <taxon>eudicotyledons</taxon>
        <taxon>Gunneridae</taxon>
        <taxon>Pentapetalae</taxon>
        <taxon>rosids</taxon>
        <taxon>fabids</taxon>
        <taxon>Rosales</taxon>
        <taxon>Rhamnaceae</taxon>
        <taxon>Paliureae</taxon>
        <taxon>Ziziphus</taxon>
    </lineage>
</organism>
<protein>
    <recommendedName>
        <fullName evidence="6">Cytochrome P450 76A1-like</fullName>
    </recommendedName>
</protein>
<dbReference type="PRINTS" id="PR00385">
    <property type="entry name" value="P450"/>
</dbReference>
<dbReference type="PANTHER" id="PTHR47950:SF15">
    <property type="entry name" value="CYTOCHROME P450"/>
    <property type="match status" value="1"/>
</dbReference>
<dbReference type="AlphaFoldDB" id="A0A978UBE9"/>
<dbReference type="Proteomes" id="UP000813462">
    <property type="component" value="Unassembled WGS sequence"/>
</dbReference>
<keyword evidence="2 3" id="KW-0349">Heme</keyword>
<keyword evidence="3" id="KW-0503">Monooxygenase</keyword>
<dbReference type="PRINTS" id="PR00463">
    <property type="entry name" value="EP450I"/>
</dbReference>
<keyword evidence="2 3" id="KW-0408">Iron</keyword>
<dbReference type="GO" id="GO:0020037">
    <property type="term" value="F:heme binding"/>
    <property type="evidence" value="ECO:0007669"/>
    <property type="project" value="InterPro"/>
</dbReference>
<dbReference type="PROSITE" id="PS00086">
    <property type="entry name" value="CYTOCHROME_P450"/>
    <property type="match status" value="1"/>
</dbReference>
<proteinExistence type="inferred from homology"/>
<dbReference type="InterPro" id="IPR002401">
    <property type="entry name" value="Cyt_P450_E_grp-I"/>
</dbReference>
<evidence type="ECO:0000256" key="3">
    <source>
        <dbReference type="RuleBase" id="RU000461"/>
    </source>
</evidence>
<dbReference type="InterPro" id="IPR001128">
    <property type="entry name" value="Cyt_P450"/>
</dbReference>
<gene>
    <name evidence="4" type="ORF">FEM48_Zijuj12G0053800</name>
</gene>
<sequence length="394" mass="45304">MNTMVVQSAKTAEQLFKNHDASSCDRKCPHALTAHNYDEGTIAFGQHGSHYWRVLWRLCSMEIFSNKRIDDTALIRHKCVDDMIRYMEEDSAAARGRGEPGAVNLAHYLFLMGFNVIGNLVFSKDLLDPNCGEGKEFFDAVDKIMEFMGKPNVADFLPFLKWLDLQGIKRNMTKHMAKALKIGERFVEERVEEYKLGSQRLRLTKDFLDVMLEYESDGKEGPLKISHQNINIVVLEMFMAGSESTSTTVEWAMTELFRNPESMQKVKEELNRVIGRKRKVEESDMDNLPYLQAVVKETMRDPESWDDPLFFKPERYIGSNVDYKGQNFELLPFGSGRRICLGIPLAHRVIHLALAALLHTFDWEFDAQALDMSERVGITLRRSIPLQAIPKKRN</sequence>
<evidence type="ECO:0000313" key="5">
    <source>
        <dbReference type="Proteomes" id="UP000813462"/>
    </source>
</evidence>
<dbReference type="EMBL" id="JAEACU010000012">
    <property type="protein sequence ID" value="KAH7512092.1"/>
    <property type="molecule type" value="Genomic_DNA"/>
</dbReference>
<evidence type="ECO:0000313" key="4">
    <source>
        <dbReference type="EMBL" id="KAH7512092.1"/>
    </source>
</evidence>
<dbReference type="GO" id="GO:0004497">
    <property type="term" value="F:monooxygenase activity"/>
    <property type="evidence" value="ECO:0007669"/>
    <property type="project" value="UniProtKB-KW"/>
</dbReference>
<comment type="similarity">
    <text evidence="1 3">Belongs to the cytochrome P450 family.</text>
</comment>
<keyword evidence="3" id="KW-0560">Oxidoreductase</keyword>
<reference evidence="4" key="1">
    <citation type="journal article" date="2021" name="Front. Plant Sci.">
        <title>Chromosome-Scale Genome Assembly for Chinese Sour Jujube and Insights Into Its Genome Evolution and Domestication Signature.</title>
        <authorList>
            <person name="Shen L.-Y."/>
            <person name="Luo H."/>
            <person name="Wang X.-L."/>
            <person name="Wang X.-M."/>
            <person name="Qiu X.-J."/>
            <person name="Liu H."/>
            <person name="Zhou S.-S."/>
            <person name="Jia K.-H."/>
            <person name="Nie S."/>
            <person name="Bao Y.-T."/>
            <person name="Zhang R.-G."/>
            <person name="Yun Q.-Z."/>
            <person name="Chai Y.-H."/>
            <person name="Lu J.-Y."/>
            <person name="Li Y."/>
            <person name="Zhao S.-W."/>
            <person name="Mao J.-F."/>
            <person name="Jia S.-G."/>
            <person name="Mao Y.-M."/>
        </authorList>
    </citation>
    <scope>NUCLEOTIDE SEQUENCE</scope>
    <source>
        <strain evidence="4">AT0</strain>
        <tissue evidence="4">Leaf</tissue>
    </source>
</reference>
<dbReference type="PANTHER" id="PTHR47950">
    <property type="entry name" value="CYTOCHROME P450, FAMILY 76, SUBFAMILY C, POLYPEPTIDE 5-RELATED"/>
    <property type="match status" value="1"/>
</dbReference>
<feature type="binding site" description="axial binding residue" evidence="2">
    <location>
        <position position="340"/>
    </location>
    <ligand>
        <name>heme</name>
        <dbReference type="ChEBI" id="CHEBI:30413"/>
    </ligand>
    <ligandPart>
        <name>Fe</name>
        <dbReference type="ChEBI" id="CHEBI:18248"/>
    </ligandPart>
</feature>